<protein>
    <recommendedName>
        <fullName evidence="1">HAT C-terminal dimerisation domain-containing protein</fullName>
    </recommendedName>
</protein>
<gene>
    <name evidence="2" type="primary">Nfu_g_1_023791</name>
</gene>
<feature type="domain" description="HAT C-terminal dimerisation" evidence="1">
    <location>
        <begin position="30"/>
        <end position="65"/>
    </location>
</feature>
<organism evidence="2">
    <name type="scientific">Iconisemion striatum</name>
    <dbReference type="NCBI Taxonomy" id="60296"/>
    <lineage>
        <taxon>Eukaryota</taxon>
        <taxon>Metazoa</taxon>
        <taxon>Chordata</taxon>
        <taxon>Craniata</taxon>
        <taxon>Vertebrata</taxon>
        <taxon>Euteleostomi</taxon>
        <taxon>Actinopterygii</taxon>
        <taxon>Neopterygii</taxon>
        <taxon>Teleostei</taxon>
        <taxon>Neoteleostei</taxon>
        <taxon>Acanthomorphata</taxon>
        <taxon>Ovalentaria</taxon>
        <taxon>Atherinomorphae</taxon>
        <taxon>Cyprinodontiformes</taxon>
        <taxon>Nothobranchiidae</taxon>
        <taxon>Iconisemion</taxon>
    </lineage>
</organism>
<reference evidence="2" key="1">
    <citation type="submission" date="2016-05" db="EMBL/GenBank/DDBJ databases">
        <authorList>
            <person name="Lavstsen T."/>
            <person name="Jespersen J.S."/>
        </authorList>
    </citation>
    <scope>NUCLEOTIDE SEQUENCE</scope>
    <source>
        <tissue evidence="2">Brain</tissue>
    </source>
</reference>
<dbReference type="AlphaFoldDB" id="A0A1A7Z5X6"/>
<accession>A0A1A7Z5X6</accession>
<feature type="non-terminal residue" evidence="2">
    <location>
        <position position="1"/>
    </location>
</feature>
<evidence type="ECO:0000259" key="1">
    <source>
        <dbReference type="Pfam" id="PF05699"/>
    </source>
</evidence>
<dbReference type="Pfam" id="PF05699">
    <property type="entry name" value="Dimer_Tnp_hAT"/>
    <property type="match status" value="1"/>
</dbReference>
<dbReference type="InterPro" id="IPR008906">
    <property type="entry name" value="HATC_C_dom"/>
</dbReference>
<dbReference type="EMBL" id="HADX01015318">
    <property type="protein sequence ID" value="SBP37550.1"/>
    <property type="molecule type" value="Transcribed_RNA"/>
</dbReference>
<name>A0A1A7Z5X6_9TELE</name>
<sequence>IVVSPTQKRKNAVYCFCCKQKVHKTANRVASAEQSFSKLKLIKSYLRSTTAQERLSGLALISINHKVGHDVSYNDVINDFSSRKARKERF</sequence>
<dbReference type="InterPro" id="IPR052958">
    <property type="entry name" value="IFN-induced_PKR_regulator"/>
</dbReference>
<proteinExistence type="predicted"/>
<dbReference type="PANTHER" id="PTHR46289:SF19">
    <property type="entry name" value="ZINC FINGER MYM-TYPE CONTAINING 1"/>
    <property type="match status" value="1"/>
</dbReference>
<evidence type="ECO:0000313" key="2">
    <source>
        <dbReference type="EMBL" id="SBP37550.1"/>
    </source>
</evidence>
<dbReference type="PANTHER" id="PTHR46289">
    <property type="entry name" value="52 KDA REPRESSOR OF THE INHIBITOR OF THE PROTEIN KINASE-LIKE PROTEIN-RELATED"/>
    <property type="match status" value="1"/>
</dbReference>
<reference evidence="2" key="2">
    <citation type="submission" date="2016-06" db="EMBL/GenBank/DDBJ databases">
        <title>The genome of a short-lived fish provides insights into sex chromosome evolution and the genetic control of aging.</title>
        <authorList>
            <person name="Reichwald K."/>
            <person name="Felder M."/>
            <person name="Petzold A."/>
            <person name="Koch P."/>
            <person name="Groth M."/>
            <person name="Platzer M."/>
        </authorList>
    </citation>
    <scope>NUCLEOTIDE SEQUENCE</scope>
    <source>
        <tissue evidence="2">Brain</tissue>
    </source>
</reference>
<dbReference type="GO" id="GO:0046983">
    <property type="term" value="F:protein dimerization activity"/>
    <property type="evidence" value="ECO:0007669"/>
    <property type="project" value="InterPro"/>
</dbReference>